<dbReference type="Gene3D" id="3.50.70.10">
    <property type="match status" value="1"/>
</dbReference>
<gene>
    <name evidence="2" type="ORF">GCM10011352_17300</name>
</gene>
<sequence length="148" mass="16894">MANTQYQLVGEARLRVLLWEIYDVKLYTADGRYHGITVPLLLKLDYLRAIERDDLIDATRNELQQVAPGLPTQQTERQLQSLTRFWPSEIRPGDSLSFELTASGGTFHFNEQPIGQIDDSQFAKAFLAIWLAENSSFPHLSRQLKGES</sequence>
<accession>A0ABQ1K9D0</accession>
<feature type="domain" description="Chalcone isomerase" evidence="1">
    <location>
        <begin position="3"/>
        <end position="135"/>
    </location>
</feature>
<evidence type="ECO:0000313" key="3">
    <source>
        <dbReference type="Proteomes" id="UP000629025"/>
    </source>
</evidence>
<comment type="caution">
    <text evidence="2">The sequence shown here is derived from an EMBL/GenBank/DDBJ whole genome shotgun (WGS) entry which is preliminary data.</text>
</comment>
<keyword evidence="3" id="KW-1185">Reference proteome</keyword>
<evidence type="ECO:0000313" key="2">
    <source>
        <dbReference type="EMBL" id="GGB91780.1"/>
    </source>
</evidence>
<evidence type="ECO:0000259" key="1">
    <source>
        <dbReference type="Pfam" id="PF16036"/>
    </source>
</evidence>
<dbReference type="Pfam" id="PF16036">
    <property type="entry name" value="Chalcone_3"/>
    <property type="match status" value="1"/>
</dbReference>
<name>A0ABQ1K9D0_9GAMM</name>
<reference evidence="3" key="1">
    <citation type="journal article" date="2019" name="Int. J. Syst. Evol. Microbiol.">
        <title>The Global Catalogue of Microorganisms (GCM) 10K type strain sequencing project: providing services to taxonomists for standard genome sequencing and annotation.</title>
        <authorList>
            <consortium name="The Broad Institute Genomics Platform"/>
            <consortium name="The Broad Institute Genome Sequencing Center for Infectious Disease"/>
            <person name="Wu L."/>
            <person name="Ma J."/>
        </authorList>
    </citation>
    <scope>NUCLEOTIDE SEQUENCE [LARGE SCALE GENOMIC DNA]</scope>
    <source>
        <strain evidence="3">CGMCC 1.15341</strain>
    </source>
</reference>
<dbReference type="Proteomes" id="UP000629025">
    <property type="component" value="Unassembled WGS sequence"/>
</dbReference>
<dbReference type="EMBL" id="BMIJ01000003">
    <property type="protein sequence ID" value="GGB91780.1"/>
    <property type="molecule type" value="Genomic_DNA"/>
</dbReference>
<protein>
    <recommendedName>
        <fullName evidence="1">Chalcone isomerase domain-containing protein</fullName>
    </recommendedName>
</protein>
<organism evidence="2 3">
    <name type="scientific">Marinobacterium zhoushanense</name>
    <dbReference type="NCBI Taxonomy" id="1679163"/>
    <lineage>
        <taxon>Bacteria</taxon>
        <taxon>Pseudomonadati</taxon>
        <taxon>Pseudomonadota</taxon>
        <taxon>Gammaproteobacteria</taxon>
        <taxon>Oceanospirillales</taxon>
        <taxon>Oceanospirillaceae</taxon>
        <taxon>Marinobacterium</taxon>
    </lineage>
</organism>
<dbReference type="InterPro" id="IPR016087">
    <property type="entry name" value="Chalcone_isomerase"/>
</dbReference>
<proteinExistence type="predicted"/>
<dbReference type="InterPro" id="IPR016088">
    <property type="entry name" value="Chalcone_isomerase_3-sand"/>
</dbReference>